<evidence type="ECO:0000256" key="1">
    <source>
        <dbReference type="SAM" id="Phobius"/>
    </source>
</evidence>
<dbReference type="InterPro" id="IPR001478">
    <property type="entry name" value="PDZ"/>
</dbReference>
<dbReference type="SMART" id="SM00228">
    <property type="entry name" value="PDZ"/>
    <property type="match status" value="1"/>
</dbReference>
<feature type="transmembrane region" description="Helical" evidence="1">
    <location>
        <begin position="58"/>
        <end position="79"/>
    </location>
</feature>
<evidence type="ECO:0000313" key="4">
    <source>
        <dbReference type="Proteomes" id="UP000469125"/>
    </source>
</evidence>
<dbReference type="Gene3D" id="2.30.42.10">
    <property type="match status" value="1"/>
</dbReference>
<dbReference type="InterPro" id="IPR036034">
    <property type="entry name" value="PDZ_sf"/>
</dbReference>
<dbReference type="AlphaFoldDB" id="A0A6N8FL54"/>
<comment type="caution">
    <text evidence="3">The sequence shown here is derived from an EMBL/GenBank/DDBJ whole genome shotgun (WGS) entry which is preliminary data.</text>
</comment>
<evidence type="ECO:0000259" key="2">
    <source>
        <dbReference type="PROSITE" id="PS50106"/>
    </source>
</evidence>
<feature type="transmembrane region" description="Helical" evidence="1">
    <location>
        <begin position="108"/>
        <end position="124"/>
    </location>
</feature>
<feature type="transmembrane region" description="Helical" evidence="1">
    <location>
        <begin position="249"/>
        <end position="279"/>
    </location>
</feature>
<dbReference type="RefSeq" id="WP_155669066.1">
    <property type="nucleotide sequence ID" value="NZ_WOCA01000009.1"/>
</dbReference>
<accession>A0A6N8FL54</accession>
<dbReference type="InterPro" id="IPR041489">
    <property type="entry name" value="PDZ_6"/>
</dbReference>
<organism evidence="3 4">
    <name type="scientific">Ornithinibacillus caprae</name>
    <dbReference type="NCBI Taxonomy" id="2678566"/>
    <lineage>
        <taxon>Bacteria</taxon>
        <taxon>Bacillati</taxon>
        <taxon>Bacillota</taxon>
        <taxon>Bacilli</taxon>
        <taxon>Bacillales</taxon>
        <taxon>Bacillaceae</taxon>
        <taxon>Ornithinibacillus</taxon>
    </lineage>
</organism>
<keyword evidence="1" id="KW-1133">Transmembrane helix</keyword>
<dbReference type="Pfam" id="PF17820">
    <property type="entry name" value="PDZ_6"/>
    <property type="match status" value="1"/>
</dbReference>
<name>A0A6N8FL54_9BACI</name>
<proteinExistence type="predicted"/>
<evidence type="ECO:0000313" key="3">
    <source>
        <dbReference type="EMBL" id="MUK89084.1"/>
    </source>
</evidence>
<reference evidence="3 4" key="1">
    <citation type="submission" date="2019-11" db="EMBL/GenBank/DDBJ databases">
        <authorList>
            <person name="Li X."/>
        </authorList>
    </citation>
    <scope>NUCLEOTIDE SEQUENCE [LARGE SCALE GENOMIC DNA]</scope>
    <source>
        <strain evidence="3 4">L9</strain>
    </source>
</reference>
<feature type="transmembrane region" description="Helical" evidence="1">
    <location>
        <begin position="130"/>
        <end position="153"/>
    </location>
</feature>
<gene>
    <name evidence="3" type="ORF">GMD78_11935</name>
</gene>
<feature type="domain" description="PDZ" evidence="2">
    <location>
        <begin position="279"/>
        <end position="361"/>
    </location>
</feature>
<feature type="transmembrane region" description="Helical" evidence="1">
    <location>
        <begin position="217"/>
        <end position="237"/>
    </location>
</feature>
<keyword evidence="1" id="KW-0812">Transmembrane</keyword>
<feature type="transmembrane region" description="Helical" evidence="1">
    <location>
        <begin position="189"/>
        <end position="211"/>
    </location>
</feature>
<keyword evidence="1" id="KW-0472">Membrane</keyword>
<dbReference type="EMBL" id="WOCA01000009">
    <property type="protein sequence ID" value="MUK89084.1"/>
    <property type="molecule type" value="Genomic_DNA"/>
</dbReference>
<keyword evidence="4" id="KW-1185">Reference proteome</keyword>
<dbReference type="Proteomes" id="UP000469125">
    <property type="component" value="Unassembled WGS sequence"/>
</dbReference>
<protein>
    <submittedName>
        <fullName evidence="3">PDZ domain-containing protein</fullName>
    </submittedName>
</protein>
<sequence length="392" mass="44400">MLEAWLMELLKAVGRLFLNPLLYWTIILVTVVGYRRVKRDRVKFGAKVFDVFAEWKDTWILSITLGLFISILTIGIGFLFTYETILLLSVITILLSFTLRFSMLSASYTIGLTYILLLLIPLLLENQKFINVALFSSVSLTALTILLGLFLMVEAQLLSKTKRNETFPDLSLDQRGGWVGIHHVKKLSIIPFFTLIPHGLIESFAPYWPYFTIGEETYSLVLVPFVIGFHHVVKGGLPDQATIKIAKSVFFLALIVTAIAVGSIFVSWLSIAAVVIAILGREIINYRHRINDQRNRPFFHQTNDGLKVLSIIPGSPADRLQILVGETITKVNGKRITTEQQFYEALQETGAFFKLDLIDDFGEVRFVQSAIYEGDHHELGLIFTSKPHRLHK</sequence>
<dbReference type="SUPFAM" id="SSF50156">
    <property type="entry name" value="PDZ domain-like"/>
    <property type="match status" value="1"/>
</dbReference>
<dbReference type="PROSITE" id="PS50106">
    <property type="entry name" value="PDZ"/>
    <property type="match status" value="1"/>
</dbReference>
<feature type="transmembrane region" description="Helical" evidence="1">
    <location>
        <begin position="20"/>
        <end position="37"/>
    </location>
</feature>